<dbReference type="PANTHER" id="PTHR22981">
    <property type="entry name" value="3-HYDROXYISOBUTYRATE DEHYDROGENASE-RELATED"/>
    <property type="match status" value="1"/>
</dbReference>
<proteinExistence type="inferred from homology"/>
<gene>
    <name evidence="10" type="ORF">H2204_001816</name>
</gene>
<evidence type="ECO:0000256" key="6">
    <source>
        <dbReference type="ARBA" id="ARBA00023027"/>
    </source>
</evidence>
<dbReference type="InterPro" id="IPR008927">
    <property type="entry name" value="6-PGluconate_DH-like_C_sf"/>
</dbReference>
<dbReference type="GO" id="GO:0006574">
    <property type="term" value="P:L-valine catabolic process"/>
    <property type="evidence" value="ECO:0007669"/>
    <property type="project" value="TreeGrafter"/>
</dbReference>
<organism evidence="10 11">
    <name type="scientific">Knufia peltigerae</name>
    <dbReference type="NCBI Taxonomy" id="1002370"/>
    <lineage>
        <taxon>Eukaryota</taxon>
        <taxon>Fungi</taxon>
        <taxon>Dikarya</taxon>
        <taxon>Ascomycota</taxon>
        <taxon>Pezizomycotina</taxon>
        <taxon>Eurotiomycetes</taxon>
        <taxon>Chaetothyriomycetidae</taxon>
        <taxon>Chaetothyriales</taxon>
        <taxon>Trichomeriaceae</taxon>
        <taxon>Knufia</taxon>
    </lineage>
</organism>
<dbReference type="GO" id="GO:0008442">
    <property type="term" value="F:3-hydroxyisobutyrate dehydrogenase activity"/>
    <property type="evidence" value="ECO:0007669"/>
    <property type="project" value="UniProtKB-EC"/>
</dbReference>
<comment type="caution">
    <text evidence="10">The sequence shown here is derived from an EMBL/GenBank/DDBJ whole genome shotgun (WGS) entry which is preliminary data.</text>
</comment>
<evidence type="ECO:0000313" key="11">
    <source>
        <dbReference type="Proteomes" id="UP001172681"/>
    </source>
</evidence>
<protein>
    <recommendedName>
        <fullName evidence="3">3-hydroxyisobutyrate dehydrogenase</fullName>
        <ecNumber evidence="3">1.1.1.31</ecNumber>
    </recommendedName>
</protein>
<keyword evidence="4" id="KW-0101">Branched-chain amino acid catabolism</keyword>
<dbReference type="InterPro" id="IPR006115">
    <property type="entry name" value="6PGDH_NADP-bd"/>
</dbReference>
<evidence type="ECO:0000256" key="3">
    <source>
        <dbReference type="ARBA" id="ARBA00012991"/>
    </source>
</evidence>
<evidence type="ECO:0000256" key="1">
    <source>
        <dbReference type="ARBA" id="ARBA00005109"/>
    </source>
</evidence>
<dbReference type="Pfam" id="PF14833">
    <property type="entry name" value="NAD_binding_11"/>
    <property type="match status" value="1"/>
</dbReference>
<dbReference type="EC" id="1.1.1.31" evidence="3"/>
<dbReference type="PANTHER" id="PTHR22981:SF7">
    <property type="entry name" value="3-HYDROXYISOBUTYRATE DEHYDROGENASE, MITOCHONDRIAL"/>
    <property type="match status" value="1"/>
</dbReference>
<dbReference type="GO" id="GO:0051287">
    <property type="term" value="F:NAD binding"/>
    <property type="evidence" value="ECO:0007669"/>
    <property type="project" value="InterPro"/>
</dbReference>
<keyword evidence="6" id="KW-0520">NAD</keyword>
<evidence type="ECO:0000259" key="8">
    <source>
        <dbReference type="Pfam" id="PF03446"/>
    </source>
</evidence>
<dbReference type="SUPFAM" id="SSF48179">
    <property type="entry name" value="6-phosphogluconate dehydrogenase C-terminal domain-like"/>
    <property type="match status" value="1"/>
</dbReference>
<evidence type="ECO:0000313" key="10">
    <source>
        <dbReference type="EMBL" id="KAJ9643671.1"/>
    </source>
</evidence>
<dbReference type="EMBL" id="JAPDRN010000007">
    <property type="protein sequence ID" value="KAJ9643671.1"/>
    <property type="molecule type" value="Genomic_DNA"/>
</dbReference>
<dbReference type="InterPro" id="IPR029154">
    <property type="entry name" value="HIBADH-like_NADP-bd"/>
</dbReference>
<accession>A0AA38YC04</accession>
<dbReference type="Gene3D" id="3.40.50.720">
    <property type="entry name" value="NAD(P)-binding Rossmann-like Domain"/>
    <property type="match status" value="1"/>
</dbReference>
<dbReference type="InterPro" id="IPR013328">
    <property type="entry name" value="6PGD_dom2"/>
</dbReference>
<dbReference type="Proteomes" id="UP001172681">
    <property type="component" value="Unassembled WGS sequence"/>
</dbReference>
<reference evidence="10" key="1">
    <citation type="submission" date="2022-10" db="EMBL/GenBank/DDBJ databases">
        <title>Culturing micro-colonial fungi from biological soil crusts in the Mojave desert and describing Neophaeococcomyces mojavensis, and introducing the new genera and species Taxawa tesnikishii.</title>
        <authorList>
            <person name="Kurbessoian T."/>
            <person name="Stajich J.E."/>
        </authorList>
    </citation>
    <scope>NUCLEOTIDE SEQUENCE</scope>
    <source>
        <strain evidence="10">TK_35</strain>
    </source>
</reference>
<evidence type="ECO:0000256" key="2">
    <source>
        <dbReference type="ARBA" id="ARBA00006013"/>
    </source>
</evidence>
<evidence type="ECO:0000256" key="5">
    <source>
        <dbReference type="ARBA" id="ARBA00023002"/>
    </source>
</evidence>
<feature type="domain" description="6-phosphogluconate dehydrogenase NADP-binding" evidence="8">
    <location>
        <begin position="19"/>
        <end position="184"/>
    </location>
</feature>
<keyword evidence="11" id="KW-1185">Reference proteome</keyword>
<comment type="catalytic activity">
    <reaction evidence="7">
        <text>3-hydroxy-2-methylpropanoate + NAD(+) = 2-methyl-3-oxopropanoate + NADH + H(+)</text>
        <dbReference type="Rhea" id="RHEA:17681"/>
        <dbReference type="ChEBI" id="CHEBI:11805"/>
        <dbReference type="ChEBI" id="CHEBI:15378"/>
        <dbReference type="ChEBI" id="CHEBI:57540"/>
        <dbReference type="ChEBI" id="CHEBI:57700"/>
        <dbReference type="ChEBI" id="CHEBI:57945"/>
        <dbReference type="EC" id="1.1.1.31"/>
    </reaction>
</comment>
<feature type="domain" description="3-hydroxyisobutyrate dehydrogenase-like NAD-binding" evidence="9">
    <location>
        <begin position="195"/>
        <end position="312"/>
    </location>
</feature>
<dbReference type="SUPFAM" id="SSF51735">
    <property type="entry name" value="NAD(P)-binding Rossmann-fold domains"/>
    <property type="match status" value="1"/>
</dbReference>
<comment type="similarity">
    <text evidence="2">Belongs to the HIBADH-related family. 3-hydroxyisobutyrate dehydrogenase subfamily.</text>
</comment>
<comment type="pathway">
    <text evidence="1">Amino-acid degradation; L-valine degradation.</text>
</comment>
<evidence type="ECO:0000259" key="9">
    <source>
        <dbReference type="Pfam" id="PF14833"/>
    </source>
</evidence>
<keyword evidence="5" id="KW-0560">Oxidoreductase</keyword>
<dbReference type="Gene3D" id="1.10.1040.10">
    <property type="entry name" value="N-(1-d-carboxylethyl)-l-norvaline Dehydrogenase, domain 2"/>
    <property type="match status" value="1"/>
</dbReference>
<dbReference type="AlphaFoldDB" id="A0AA38YC04"/>
<dbReference type="InterPro" id="IPR036291">
    <property type="entry name" value="NAD(P)-bd_dom_sf"/>
</dbReference>
<evidence type="ECO:0000256" key="4">
    <source>
        <dbReference type="ARBA" id="ARBA00022456"/>
    </source>
</evidence>
<dbReference type="Pfam" id="PF03446">
    <property type="entry name" value="NAD_binding_2"/>
    <property type="match status" value="1"/>
</dbReference>
<dbReference type="GO" id="GO:0050661">
    <property type="term" value="F:NADP binding"/>
    <property type="evidence" value="ECO:0007669"/>
    <property type="project" value="InterPro"/>
</dbReference>
<evidence type="ECO:0000256" key="7">
    <source>
        <dbReference type="ARBA" id="ARBA00049197"/>
    </source>
</evidence>
<sequence>MSSSTMQTGESGGMPNVNYGFIGIGRMGFPMALNVRAKMPSGSKLVVCDVDQSQVERFLHQSKSLGPVEAASCPKEVAEQCDVIITSLPPGKAVSQVFSDPSTSILAAGVRDRSKLVIDTSTMDVQSSLDVSKQVVASGFGDFVDCPVSGGMIGAEGGKLSCMVGCSKELFDDRVKPIVLAFSDPKAVYHCGGPGAGLAAKIVNNYVAMVSYVGLCEGINIGVRYGLDPKLLTDVINAGSGMCWNSLYMCPIKGIQPTSSATKDFLSGPDGGPGFDLATEATDMTVELMHQVNAKSVMAPVMRNIWKRAQASPLCQGKEYRSLYLLFSEEDGRGIGGE</sequence>
<name>A0AA38YC04_9EURO</name>
<dbReference type="GO" id="GO:0005739">
    <property type="term" value="C:mitochondrion"/>
    <property type="evidence" value="ECO:0007669"/>
    <property type="project" value="TreeGrafter"/>
</dbReference>